<accession>A0ABN1BNX7</accession>
<dbReference type="PROSITE" id="PS00934">
    <property type="entry name" value="GLYOXALASE_I_1"/>
    <property type="match status" value="1"/>
</dbReference>
<dbReference type="RefSeq" id="WP_343842866.1">
    <property type="nucleotide sequence ID" value="NZ_BAAADO010000007.1"/>
</dbReference>
<evidence type="ECO:0000256" key="1">
    <source>
        <dbReference type="ARBA" id="ARBA00022723"/>
    </source>
</evidence>
<dbReference type="CDD" id="cd16359">
    <property type="entry name" value="VOC_BsCatE_like_C"/>
    <property type="match status" value="1"/>
</dbReference>
<evidence type="ECO:0000259" key="2">
    <source>
        <dbReference type="PROSITE" id="PS51819"/>
    </source>
</evidence>
<dbReference type="SUPFAM" id="SSF54593">
    <property type="entry name" value="Glyoxalase/Bleomycin resistance protein/Dihydroxybiphenyl dioxygenase"/>
    <property type="match status" value="2"/>
</dbReference>
<protein>
    <submittedName>
        <fullName evidence="3">VOC family protein</fullName>
    </submittedName>
</protein>
<name>A0ABN1BNX7_9BACI</name>
<dbReference type="InterPro" id="IPR004360">
    <property type="entry name" value="Glyas_Fos-R_dOase_dom"/>
</dbReference>
<dbReference type="InterPro" id="IPR029068">
    <property type="entry name" value="Glyas_Bleomycin-R_OHBP_Dase"/>
</dbReference>
<proteinExistence type="predicted"/>
<reference evidence="3 4" key="1">
    <citation type="journal article" date="2019" name="Int. J. Syst. Evol. Microbiol.">
        <title>The Global Catalogue of Microorganisms (GCM) 10K type strain sequencing project: providing services to taxonomists for standard genome sequencing and annotation.</title>
        <authorList>
            <consortium name="The Broad Institute Genomics Platform"/>
            <consortium name="The Broad Institute Genome Sequencing Center for Infectious Disease"/>
            <person name="Wu L."/>
            <person name="Ma J."/>
        </authorList>
    </citation>
    <scope>NUCLEOTIDE SEQUENCE [LARGE SCALE GENOMIC DNA]</scope>
    <source>
        <strain evidence="3 4">JCM 12389</strain>
    </source>
</reference>
<gene>
    <name evidence="3" type="ORF">GCM10008986_30210</name>
</gene>
<organism evidence="3 4">
    <name type="scientific">Salinibacillus aidingensis</name>
    <dbReference type="NCBI Taxonomy" id="237684"/>
    <lineage>
        <taxon>Bacteria</taxon>
        <taxon>Bacillati</taxon>
        <taxon>Bacillota</taxon>
        <taxon>Bacilli</taxon>
        <taxon>Bacillales</taxon>
        <taxon>Bacillaceae</taxon>
        <taxon>Salinibacillus</taxon>
    </lineage>
</organism>
<evidence type="ECO:0000313" key="4">
    <source>
        <dbReference type="Proteomes" id="UP001500880"/>
    </source>
</evidence>
<dbReference type="EMBL" id="BAAADO010000007">
    <property type="protein sequence ID" value="GAA0500818.1"/>
    <property type="molecule type" value="Genomic_DNA"/>
</dbReference>
<feature type="domain" description="VOC" evidence="2">
    <location>
        <begin position="12"/>
        <end position="130"/>
    </location>
</feature>
<sequence>MEKQFFNENAIYVGEVNIKVTNLEQSITFYKEIIGFDVLEQTEGRAVLTADGKTPLVTLEQPEGIQPKEGRTAGLYHFAILLPSRADLSHFLSHIIQTKYRYGLGAADHYVSEALYLSDPDGNGIEVYHDRPSSEWNWANGQVDMATVELDAQGILDESNGKWAGLPSDTIIGHIHLHVRDLESTEAFYIQGLGFEVVTQLPGALFTSTARYHHHIGLNVWNGTGAKIPDKNRVGLNYFTLVFPDDDQRQQAVDRLENQGVHVEKQGDIHVVEDPSGNVIHLV</sequence>
<dbReference type="Gene3D" id="3.10.180.10">
    <property type="entry name" value="2,3-Dihydroxybiphenyl 1,2-Dioxygenase, domain 1"/>
    <property type="match status" value="2"/>
</dbReference>
<dbReference type="PROSITE" id="PS51819">
    <property type="entry name" value="VOC"/>
    <property type="match status" value="2"/>
</dbReference>
<dbReference type="Pfam" id="PF00903">
    <property type="entry name" value="Glyoxalase"/>
    <property type="match status" value="2"/>
</dbReference>
<keyword evidence="4" id="KW-1185">Reference proteome</keyword>
<keyword evidence="1" id="KW-0479">Metal-binding</keyword>
<comment type="caution">
    <text evidence="3">The sequence shown here is derived from an EMBL/GenBank/DDBJ whole genome shotgun (WGS) entry which is preliminary data.</text>
</comment>
<dbReference type="InterPro" id="IPR018146">
    <property type="entry name" value="Glyoxalase_1_CS"/>
</dbReference>
<dbReference type="PANTHER" id="PTHR43279:SF1">
    <property type="entry name" value="CATECHOL-2,3-DIOXYGENASE"/>
    <property type="match status" value="1"/>
</dbReference>
<dbReference type="Proteomes" id="UP001500880">
    <property type="component" value="Unassembled WGS sequence"/>
</dbReference>
<dbReference type="InterPro" id="IPR037523">
    <property type="entry name" value="VOC_core"/>
</dbReference>
<evidence type="ECO:0000313" key="3">
    <source>
        <dbReference type="EMBL" id="GAA0500818.1"/>
    </source>
</evidence>
<dbReference type="PANTHER" id="PTHR43279">
    <property type="entry name" value="CATECHOL-2,3-DIOXYGENASE"/>
    <property type="match status" value="1"/>
</dbReference>
<feature type="domain" description="VOC" evidence="2">
    <location>
        <begin position="171"/>
        <end position="283"/>
    </location>
</feature>